<gene>
    <name evidence="11" type="ORF">GCM10025791_20860</name>
</gene>
<comment type="caution">
    <text evidence="11">The sequence shown here is derived from an EMBL/GenBank/DDBJ whole genome shotgun (WGS) entry which is preliminary data.</text>
</comment>
<dbReference type="PROSITE" id="PS50113">
    <property type="entry name" value="PAC"/>
    <property type="match status" value="3"/>
</dbReference>
<name>A0AAV3U1Z3_9ALTE</name>
<proteinExistence type="inferred from homology"/>
<accession>A0AAV3U1Z3</accession>
<feature type="region of interest" description="Disordered" evidence="7">
    <location>
        <begin position="790"/>
        <end position="822"/>
    </location>
</feature>
<feature type="domain" description="PAS" evidence="9">
    <location>
        <begin position="121"/>
        <end position="168"/>
    </location>
</feature>
<evidence type="ECO:0000313" key="12">
    <source>
        <dbReference type="Proteomes" id="UP001409585"/>
    </source>
</evidence>
<dbReference type="CDD" id="cd11386">
    <property type="entry name" value="MCP_signal"/>
    <property type="match status" value="1"/>
</dbReference>
<comment type="similarity">
    <text evidence="4">Belongs to the methyl-accepting chemotaxis (MCP) protein family.</text>
</comment>
<dbReference type="GO" id="GO:0005886">
    <property type="term" value="C:plasma membrane"/>
    <property type="evidence" value="ECO:0007669"/>
    <property type="project" value="TreeGrafter"/>
</dbReference>
<dbReference type="PROSITE" id="PS50112">
    <property type="entry name" value="PAS"/>
    <property type="match status" value="2"/>
</dbReference>
<feature type="domain" description="Methyl-accepting transducer" evidence="8">
    <location>
        <begin position="539"/>
        <end position="768"/>
    </location>
</feature>
<dbReference type="InterPro" id="IPR000700">
    <property type="entry name" value="PAS-assoc_C"/>
</dbReference>
<dbReference type="SUPFAM" id="SSF58104">
    <property type="entry name" value="Methyl-accepting chemotaxis protein (MCP) signaling domain"/>
    <property type="match status" value="1"/>
</dbReference>
<dbReference type="RefSeq" id="WP_345421284.1">
    <property type="nucleotide sequence ID" value="NZ_AP031496.1"/>
</dbReference>
<evidence type="ECO:0000313" key="11">
    <source>
        <dbReference type="EMBL" id="GAA4942271.1"/>
    </source>
</evidence>
<feature type="compositionally biased region" description="Polar residues" evidence="7">
    <location>
        <begin position="560"/>
        <end position="570"/>
    </location>
</feature>
<feature type="domain" description="PAS" evidence="9">
    <location>
        <begin position="382"/>
        <end position="412"/>
    </location>
</feature>
<dbReference type="PANTHER" id="PTHR43531">
    <property type="entry name" value="PROTEIN ICFG"/>
    <property type="match status" value="1"/>
</dbReference>
<dbReference type="InterPro" id="IPR000014">
    <property type="entry name" value="PAS"/>
</dbReference>
<dbReference type="PANTHER" id="PTHR43531:SF14">
    <property type="entry name" value="METHYL-ACCEPTING CHEMOTAXIS PROTEIN I-RELATED"/>
    <property type="match status" value="1"/>
</dbReference>
<dbReference type="InterPro" id="IPR013655">
    <property type="entry name" value="PAS_fold_3"/>
</dbReference>
<protein>
    <submittedName>
        <fullName evidence="11">Methyl-accepting chemotaxis protein</fullName>
    </submittedName>
</protein>
<evidence type="ECO:0000259" key="8">
    <source>
        <dbReference type="PROSITE" id="PS50111"/>
    </source>
</evidence>
<dbReference type="InterPro" id="IPR004090">
    <property type="entry name" value="Chemotax_Me-accpt_rcpt"/>
</dbReference>
<feature type="compositionally biased region" description="Low complexity" evidence="7">
    <location>
        <begin position="793"/>
        <end position="811"/>
    </location>
</feature>
<dbReference type="InterPro" id="IPR004089">
    <property type="entry name" value="MCPsignal_dom"/>
</dbReference>
<keyword evidence="6" id="KW-0175">Coiled coil</keyword>
<evidence type="ECO:0000256" key="7">
    <source>
        <dbReference type="SAM" id="MobiDB-lite"/>
    </source>
</evidence>
<dbReference type="AlphaFoldDB" id="A0AAV3U1Z3"/>
<evidence type="ECO:0000256" key="3">
    <source>
        <dbReference type="ARBA" id="ARBA00023224"/>
    </source>
</evidence>
<dbReference type="FunFam" id="1.10.287.950:FF:000001">
    <property type="entry name" value="Methyl-accepting chemotaxis sensory transducer"/>
    <property type="match status" value="1"/>
</dbReference>
<evidence type="ECO:0000256" key="5">
    <source>
        <dbReference type="PROSITE-ProRule" id="PRU00284"/>
    </source>
</evidence>
<evidence type="ECO:0000256" key="4">
    <source>
        <dbReference type="ARBA" id="ARBA00029447"/>
    </source>
</evidence>
<dbReference type="SMART" id="SM00086">
    <property type="entry name" value="PAC"/>
    <property type="match status" value="3"/>
</dbReference>
<dbReference type="EMBL" id="BAABLX010000016">
    <property type="protein sequence ID" value="GAA4942271.1"/>
    <property type="molecule type" value="Genomic_DNA"/>
</dbReference>
<dbReference type="InterPro" id="IPR001610">
    <property type="entry name" value="PAC"/>
</dbReference>
<feature type="coiled-coil region" evidence="6">
    <location>
        <begin position="739"/>
        <end position="777"/>
    </location>
</feature>
<feature type="compositionally biased region" description="Polar residues" evidence="7">
    <location>
        <begin position="578"/>
        <end position="591"/>
    </location>
</feature>
<dbReference type="InterPro" id="IPR051310">
    <property type="entry name" value="MCP_chemotaxis"/>
</dbReference>
<evidence type="ECO:0000259" key="10">
    <source>
        <dbReference type="PROSITE" id="PS50113"/>
    </source>
</evidence>
<feature type="domain" description="PAC" evidence="10">
    <location>
        <begin position="441"/>
        <end position="493"/>
    </location>
</feature>
<feature type="domain" description="PAC" evidence="10">
    <location>
        <begin position="197"/>
        <end position="249"/>
    </location>
</feature>
<feature type="domain" description="PAC" evidence="10">
    <location>
        <begin position="319"/>
        <end position="371"/>
    </location>
</feature>
<organism evidence="11 12">
    <name type="scientific">Halioxenophilus aromaticivorans</name>
    <dbReference type="NCBI Taxonomy" id="1306992"/>
    <lineage>
        <taxon>Bacteria</taxon>
        <taxon>Pseudomonadati</taxon>
        <taxon>Pseudomonadota</taxon>
        <taxon>Gammaproteobacteria</taxon>
        <taxon>Alteromonadales</taxon>
        <taxon>Alteromonadaceae</taxon>
        <taxon>Halioxenophilus</taxon>
    </lineage>
</organism>
<dbReference type="InterPro" id="IPR035965">
    <property type="entry name" value="PAS-like_dom_sf"/>
</dbReference>
<dbReference type="Pfam" id="PF00015">
    <property type="entry name" value="MCPsignal"/>
    <property type="match status" value="1"/>
</dbReference>
<sequence>MNNLSEHNVSIQGLLGSANIGLVLLNNDLVIEYASELAQSLLTDNADELNALLSKPLNDGIEGADLSSLFKAAPELKPWKVFADNAATDLVLGEKCFSVWSVVDGENLLMAWKDTTDAKHEMSDLRGQLTALSRSQAVIEFDLEGNILTANENFCAAVGYSLAEIQGKHHSIFVEPSYRTSAEYQTFWSRLASGEFFSSEYKRIKKSGEPIWIQASYNPIFDADGKPYKVVKYASDITEQTLKNAEYSGQIDAIGKSQAVIEFETDGTIKWANRNFLATTGYDLAEIQGKHHSMFVDPAEVRSPAYQEFWNKLGRGEFDSGEYRRFGKGGKEVWIQASYNPIMGPDGTVLKVIKYASDISEQKLQFADFSGQLQAIGKSQAVIEFNMDGTIRTANQNFCAALGYQPDEIVGRHHRIFAEPEYAASQEYSDFWAKLNRGEFDAGEYKRFAKGNREIWIQATYNPILNASGEPYKVVKYATDITGRKRAIAVIQESLAELATGNLCASIDEELEGEFSFLKESTNDFISRLNDLVTEIKSASNNVFTASREIAQGNDDLSQRTESQASSLEETASAMEEITSTVQANARSASEATDKANGAMERAGKGGEVVRNAVTAMEEITKSSKKIADIIGVIDEIAFQTNLLALNAAVEAARAGEQGRGFAVVAAEVRNLAQRSASAAKEIKGLINDSVDAVEKGTQLVDNTGQTFDQLVEAVREVVSMVSDIDNASKEQSSGIMEVSKAVSQMDEMTQQNAALVEEAAASSKAMEDQAQSLLQQISFFQLDDSPTATIQSPVSRARPQAAASASPARSRPMDDDSWEEF</sequence>
<dbReference type="SMART" id="SM00283">
    <property type="entry name" value="MA"/>
    <property type="match status" value="1"/>
</dbReference>
<dbReference type="NCBIfam" id="TIGR00229">
    <property type="entry name" value="sensory_box"/>
    <property type="match status" value="3"/>
</dbReference>
<reference evidence="12" key="1">
    <citation type="journal article" date="2019" name="Int. J. Syst. Evol. Microbiol.">
        <title>The Global Catalogue of Microorganisms (GCM) 10K type strain sequencing project: providing services to taxonomists for standard genome sequencing and annotation.</title>
        <authorList>
            <consortium name="The Broad Institute Genomics Platform"/>
            <consortium name="The Broad Institute Genome Sequencing Center for Infectious Disease"/>
            <person name="Wu L."/>
            <person name="Ma J."/>
        </authorList>
    </citation>
    <scope>NUCLEOTIDE SEQUENCE [LARGE SCALE GENOMIC DNA]</scope>
    <source>
        <strain evidence="12">JCM 19134</strain>
    </source>
</reference>
<dbReference type="SUPFAM" id="SSF55785">
    <property type="entry name" value="PYP-like sensor domain (PAS domain)"/>
    <property type="match status" value="3"/>
</dbReference>
<dbReference type="Pfam" id="PF08447">
    <property type="entry name" value="PAS_3"/>
    <property type="match status" value="3"/>
</dbReference>
<dbReference type="CDD" id="cd00130">
    <property type="entry name" value="PAS"/>
    <property type="match status" value="3"/>
</dbReference>
<dbReference type="SMART" id="SM00091">
    <property type="entry name" value="PAS"/>
    <property type="match status" value="3"/>
</dbReference>
<keyword evidence="2" id="KW-0488">Methylation</keyword>
<evidence type="ECO:0000256" key="2">
    <source>
        <dbReference type="ARBA" id="ARBA00022481"/>
    </source>
</evidence>
<dbReference type="PRINTS" id="PR00260">
    <property type="entry name" value="CHEMTRNSDUCR"/>
</dbReference>
<dbReference type="Gene3D" id="3.30.450.20">
    <property type="entry name" value="PAS domain"/>
    <property type="match status" value="3"/>
</dbReference>
<dbReference type="GO" id="GO:0007165">
    <property type="term" value="P:signal transduction"/>
    <property type="evidence" value="ECO:0007669"/>
    <property type="project" value="UniProtKB-KW"/>
</dbReference>
<keyword evidence="3 5" id="KW-0807">Transducer</keyword>
<dbReference type="Gene3D" id="1.10.287.950">
    <property type="entry name" value="Methyl-accepting chemotaxis protein"/>
    <property type="match status" value="1"/>
</dbReference>
<keyword evidence="12" id="KW-1185">Reference proteome</keyword>
<evidence type="ECO:0000256" key="6">
    <source>
        <dbReference type="SAM" id="Coils"/>
    </source>
</evidence>
<dbReference type="PROSITE" id="PS50111">
    <property type="entry name" value="CHEMOTAXIS_TRANSDUC_2"/>
    <property type="match status" value="1"/>
</dbReference>
<evidence type="ECO:0000259" key="9">
    <source>
        <dbReference type="PROSITE" id="PS50112"/>
    </source>
</evidence>
<dbReference type="GO" id="GO:0006935">
    <property type="term" value="P:chemotaxis"/>
    <property type="evidence" value="ECO:0007669"/>
    <property type="project" value="InterPro"/>
</dbReference>
<dbReference type="Proteomes" id="UP001409585">
    <property type="component" value="Unassembled WGS sequence"/>
</dbReference>
<dbReference type="GO" id="GO:0004888">
    <property type="term" value="F:transmembrane signaling receptor activity"/>
    <property type="evidence" value="ECO:0007669"/>
    <property type="project" value="InterPro"/>
</dbReference>
<comment type="subcellular location">
    <subcellularLocation>
        <location evidence="1">Membrane</location>
    </subcellularLocation>
</comment>
<feature type="region of interest" description="Disordered" evidence="7">
    <location>
        <begin position="553"/>
        <end position="604"/>
    </location>
</feature>
<evidence type="ECO:0000256" key="1">
    <source>
        <dbReference type="ARBA" id="ARBA00004370"/>
    </source>
</evidence>